<dbReference type="EMBL" id="SPKJ01000003">
    <property type="protein sequence ID" value="MYZ46404.1"/>
    <property type="molecule type" value="Genomic_DNA"/>
</dbReference>
<dbReference type="AlphaFoldDB" id="A0A964T1A7"/>
<dbReference type="GO" id="GO:0016740">
    <property type="term" value="F:transferase activity"/>
    <property type="evidence" value="ECO:0007669"/>
    <property type="project" value="UniProtKB-KW"/>
</dbReference>
<reference evidence="2" key="1">
    <citation type="submission" date="2019-03" db="EMBL/GenBank/DDBJ databases">
        <title>Afifella sp. nov., isolated from activated sludge.</title>
        <authorList>
            <person name="Li Q."/>
            <person name="Liu Y."/>
        </authorList>
    </citation>
    <scope>NUCLEOTIDE SEQUENCE</scope>
    <source>
        <strain evidence="2">L72</strain>
    </source>
</reference>
<sequence>MGPLTGFRIIELAGFGPGPMGAMMLGDMGADVIRVERANGTEPPRFEDARYDVHGRSRRSVVFDLKSDDGRDCFFRLVETADALIDPYRPGVAERLGIGPDACLEKNARLNYLRITGWGQTGPLAGAAGHDLNYIALIGLLDAIGPAGQKPVIPLNLVGDYGGGGMLVALGITAALLETSRSGIGQIIDAAMLDGANLLFGSAIAMHNAGLWREKGSNQVDGGAPYYHVYETADGKFITIGSIEPKFFRLLQEKIGFDARFLSSQFDRSAWPEAREALADIFRQRTRQEWIDLLEGSDVCFAPVLDMSEARSHPQMVARSGYVDVSGVPHPAPAPRFSRTQGRAKSAPRPGEHTQEILLSLGLSAETIDRLMASGVVRAN</sequence>
<dbReference type="InterPro" id="IPR003673">
    <property type="entry name" value="CoA-Trfase_fam_III"/>
</dbReference>
<evidence type="ECO:0000256" key="1">
    <source>
        <dbReference type="SAM" id="MobiDB-lite"/>
    </source>
</evidence>
<protein>
    <submittedName>
        <fullName evidence="2">CoA transferase</fullName>
    </submittedName>
</protein>
<dbReference type="InterPro" id="IPR023606">
    <property type="entry name" value="CoA-Trfase_III_dom_1_sf"/>
</dbReference>
<dbReference type="Gene3D" id="3.30.1540.10">
    <property type="entry name" value="formyl-coa transferase, domain 3"/>
    <property type="match status" value="1"/>
</dbReference>
<organism evidence="2 3">
    <name type="scientific">Propylenella binzhouense</name>
    <dbReference type="NCBI Taxonomy" id="2555902"/>
    <lineage>
        <taxon>Bacteria</taxon>
        <taxon>Pseudomonadati</taxon>
        <taxon>Pseudomonadota</taxon>
        <taxon>Alphaproteobacteria</taxon>
        <taxon>Hyphomicrobiales</taxon>
        <taxon>Propylenellaceae</taxon>
        <taxon>Propylenella</taxon>
    </lineage>
</organism>
<comment type="caution">
    <text evidence="2">The sequence shown here is derived from an EMBL/GenBank/DDBJ whole genome shotgun (WGS) entry which is preliminary data.</text>
</comment>
<evidence type="ECO:0000313" key="2">
    <source>
        <dbReference type="EMBL" id="MYZ46404.1"/>
    </source>
</evidence>
<dbReference type="InterPro" id="IPR050509">
    <property type="entry name" value="CoA-transferase_III"/>
</dbReference>
<keyword evidence="2" id="KW-0808">Transferase</keyword>
<dbReference type="Pfam" id="PF02515">
    <property type="entry name" value="CoA_transf_3"/>
    <property type="match status" value="1"/>
</dbReference>
<dbReference type="OrthoDB" id="9806585at2"/>
<dbReference type="InterPro" id="IPR044855">
    <property type="entry name" value="CoA-Trfase_III_dom3_sf"/>
</dbReference>
<dbReference type="PANTHER" id="PTHR48228:SF5">
    <property type="entry name" value="ALPHA-METHYLACYL-COA RACEMASE"/>
    <property type="match status" value="1"/>
</dbReference>
<dbReference type="PANTHER" id="PTHR48228">
    <property type="entry name" value="SUCCINYL-COA--D-CITRAMALATE COA-TRANSFERASE"/>
    <property type="match status" value="1"/>
</dbReference>
<feature type="region of interest" description="Disordered" evidence="1">
    <location>
        <begin position="330"/>
        <end position="352"/>
    </location>
</feature>
<dbReference type="SUPFAM" id="SSF89796">
    <property type="entry name" value="CoA-transferase family III (CaiB/BaiF)"/>
    <property type="match status" value="1"/>
</dbReference>
<dbReference type="RefSeq" id="WP_161138752.1">
    <property type="nucleotide sequence ID" value="NZ_SPKJ01000003.1"/>
</dbReference>
<name>A0A964T1A7_9HYPH</name>
<evidence type="ECO:0000313" key="3">
    <source>
        <dbReference type="Proteomes" id="UP000773614"/>
    </source>
</evidence>
<accession>A0A964T1A7</accession>
<proteinExistence type="predicted"/>
<gene>
    <name evidence="2" type="ORF">E4O86_01545</name>
</gene>
<dbReference type="Proteomes" id="UP000773614">
    <property type="component" value="Unassembled WGS sequence"/>
</dbReference>
<dbReference type="Gene3D" id="3.40.50.10540">
    <property type="entry name" value="Crotonobetainyl-coa:carnitine coa-transferase, domain 1"/>
    <property type="match status" value="1"/>
</dbReference>
<keyword evidence="3" id="KW-1185">Reference proteome</keyword>